<evidence type="ECO:0008006" key="4">
    <source>
        <dbReference type="Google" id="ProtNLM"/>
    </source>
</evidence>
<keyword evidence="1" id="KW-0732">Signal</keyword>
<protein>
    <recommendedName>
        <fullName evidence="4">Secreted protein</fullName>
    </recommendedName>
</protein>
<dbReference type="Proteomes" id="UP000241690">
    <property type="component" value="Unassembled WGS sequence"/>
</dbReference>
<dbReference type="AlphaFoldDB" id="A0A2T4AF03"/>
<name>A0A2T4AF03_TRIHA</name>
<feature type="signal peptide" evidence="1">
    <location>
        <begin position="1"/>
        <end position="17"/>
    </location>
</feature>
<organism evidence="2 3">
    <name type="scientific">Trichoderma harzianum CBS 226.95</name>
    <dbReference type="NCBI Taxonomy" id="983964"/>
    <lineage>
        <taxon>Eukaryota</taxon>
        <taxon>Fungi</taxon>
        <taxon>Dikarya</taxon>
        <taxon>Ascomycota</taxon>
        <taxon>Pezizomycotina</taxon>
        <taxon>Sordariomycetes</taxon>
        <taxon>Hypocreomycetidae</taxon>
        <taxon>Hypocreales</taxon>
        <taxon>Hypocreaceae</taxon>
        <taxon>Trichoderma</taxon>
    </lineage>
</organism>
<sequence>MPFFFFFALPLFLPLQAKLPIWRAVIQKRRLFERVKRDVGIVVNCTTQYVQNLNHMFRTKANDRRASRVSRNNQEAGDL</sequence>
<evidence type="ECO:0000313" key="2">
    <source>
        <dbReference type="EMBL" id="PTB55592.1"/>
    </source>
</evidence>
<evidence type="ECO:0000256" key="1">
    <source>
        <dbReference type="SAM" id="SignalP"/>
    </source>
</evidence>
<reference evidence="2 3" key="1">
    <citation type="submission" date="2016-07" db="EMBL/GenBank/DDBJ databases">
        <title>Multiple horizontal gene transfer events from other fungi enriched the ability of initially mycotrophic Trichoderma (Ascomycota) to feed on dead plant biomass.</title>
        <authorList>
            <consortium name="DOE Joint Genome Institute"/>
            <person name="Aerts A."/>
            <person name="Atanasova L."/>
            <person name="Chenthamara K."/>
            <person name="Zhang J."/>
            <person name="Grujic M."/>
            <person name="Henrissat B."/>
            <person name="Kuo A."/>
            <person name="Salamov A."/>
            <person name="Lipzen A."/>
            <person name="Labutti K."/>
            <person name="Barry K."/>
            <person name="Miao Y."/>
            <person name="Rahimi M.J."/>
            <person name="Shen Q."/>
            <person name="Grigoriev I.V."/>
            <person name="Kubicek C.P."/>
            <person name="Druzhinina I.S."/>
        </authorList>
    </citation>
    <scope>NUCLEOTIDE SEQUENCE [LARGE SCALE GENOMIC DNA]</scope>
    <source>
        <strain evidence="2 3">CBS 226.95</strain>
    </source>
</reference>
<dbReference type="EMBL" id="KZ679679">
    <property type="protein sequence ID" value="PTB55592.1"/>
    <property type="molecule type" value="Genomic_DNA"/>
</dbReference>
<accession>A0A2T4AF03</accession>
<feature type="chain" id="PRO_5015668255" description="Secreted protein" evidence="1">
    <location>
        <begin position="18"/>
        <end position="79"/>
    </location>
</feature>
<keyword evidence="3" id="KW-1185">Reference proteome</keyword>
<proteinExistence type="predicted"/>
<gene>
    <name evidence="2" type="ORF">M431DRAFT_404521</name>
</gene>
<dbReference type="RefSeq" id="XP_024775269.1">
    <property type="nucleotide sequence ID" value="XM_024914891.1"/>
</dbReference>
<evidence type="ECO:0000313" key="3">
    <source>
        <dbReference type="Proteomes" id="UP000241690"/>
    </source>
</evidence>
<dbReference type="GeneID" id="36623457"/>